<reference evidence="2" key="2">
    <citation type="submission" date="2013-04" db="UniProtKB">
        <authorList>
            <consortium name="EnsemblPlants"/>
        </authorList>
    </citation>
    <scope>IDENTIFICATION</scope>
</reference>
<dbReference type="OMA" id="QYMEMTE"/>
<reference evidence="2" key="1">
    <citation type="journal article" date="2013" name="Nat. Commun.">
        <title>Whole-genome sequencing of Oryza brachyantha reveals mechanisms underlying Oryza genome evolution.</title>
        <authorList>
            <person name="Chen J."/>
            <person name="Huang Q."/>
            <person name="Gao D."/>
            <person name="Wang J."/>
            <person name="Lang Y."/>
            <person name="Liu T."/>
            <person name="Li B."/>
            <person name="Bai Z."/>
            <person name="Luis Goicoechea J."/>
            <person name="Liang C."/>
            <person name="Chen C."/>
            <person name="Zhang W."/>
            <person name="Sun S."/>
            <person name="Liao Y."/>
            <person name="Zhang X."/>
            <person name="Yang L."/>
            <person name="Song C."/>
            <person name="Wang M."/>
            <person name="Shi J."/>
            <person name="Liu G."/>
            <person name="Liu J."/>
            <person name="Zhou H."/>
            <person name="Zhou W."/>
            <person name="Yu Q."/>
            <person name="An N."/>
            <person name="Chen Y."/>
            <person name="Cai Q."/>
            <person name="Wang B."/>
            <person name="Liu B."/>
            <person name="Min J."/>
            <person name="Huang Y."/>
            <person name="Wu H."/>
            <person name="Li Z."/>
            <person name="Zhang Y."/>
            <person name="Yin Y."/>
            <person name="Song W."/>
            <person name="Jiang J."/>
            <person name="Jackson S.A."/>
            <person name="Wing R.A."/>
            <person name="Wang J."/>
            <person name="Chen M."/>
        </authorList>
    </citation>
    <scope>NUCLEOTIDE SEQUENCE [LARGE SCALE GENOMIC DNA]</scope>
    <source>
        <strain evidence="2">cv. IRGC 101232</strain>
    </source>
</reference>
<dbReference type="eggNOG" id="ENOG502R3WH">
    <property type="taxonomic scope" value="Eukaryota"/>
</dbReference>
<evidence type="ECO:0000313" key="2">
    <source>
        <dbReference type="EnsemblPlants" id="OB01G16700.1"/>
    </source>
</evidence>
<dbReference type="HOGENOM" id="CLU_146964_0_0_1"/>
<feature type="region of interest" description="Disordered" evidence="1">
    <location>
        <begin position="1"/>
        <end position="75"/>
    </location>
</feature>
<name>J3KXG4_ORYBR</name>
<evidence type="ECO:0000256" key="1">
    <source>
        <dbReference type="SAM" id="MobiDB-lite"/>
    </source>
</evidence>
<evidence type="ECO:0000313" key="3">
    <source>
        <dbReference type="Proteomes" id="UP000006038"/>
    </source>
</evidence>
<sequence length="148" mass="16854">MENKDAAGDATEQQEEEKSESPVENPTVGDATEQQQQEEEEEEQSGSPMENPTVGDAAEQQQPRREKWKAASAAESAARLDFLRAALDDVLRYIEMTEEDVVEEYRRAGKLHKYDPDKEWQKRFARVARAHPPPPSFLARIPKYEAIP</sequence>
<keyword evidence="3" id="KW-1185">Reference proteome</keyword>
<accession>J3KXG4</accession>
<protein>
    <submittedName>
        <fullName evidence="2">Uncharacterized protein</fullName>
    </submittedName>
</protein>
<proteinExistence type="predicted"/>
<dbReference type="Gramene" id="OB01G16700.1">
    <property type="protein sequence ID" value="OB01G16700.1"/>
    <property type="gene ID" value="OB01G16700"/>
</dbReference>
<dbReference type="Proteomes" id="UP000006038">
    <property type="component" value="Chromosome 1"/>
</dbReference>
<organism evidence="2">
    <name type="scientific">Oryza brachyantha</name>
    <name type="common">malo sina</name>
    <dbReference type="NCBI Taxonomy" id="4533"/>
    <lineage>
        <taxon>Eukaryota</taxon>
        <taxon>Viridiplantae</taxon>
        <taxon>Streptophyta</taxon>
        <taxon>Embryophyta</taxon>
        <taxon>Tracheophyta</taxon>
        <taxon>Spermatophyta</taxon>
        <taxon>Magnoliopsida</taxon>
        <taxon>Liliopsida</taxon>
        <taxon>Poales</taxon>
        <taxon>Poaceae</taxon>
        <taxon>BOP clade</taxon>
        <taxon>Oryzoideae</taxon>
        <taxon>Oryzeae</taxon>
        <taxon>Oryzinae</taxon>
        <taxon>Oryza</taxon>
    </lineage>
</organism>
<dbReference type="EnsemblPlants" id="OB01G16700.1">
    <property type="protein sequence ID" value="OB01G16700.1"/>
    <property type="gene ID" value="OB01G16700"/>
</dbReference>
<dbReference type="AlphaFoldDB" id="J3KXG4"/>